<dbReference type="CDD" id="cd03220">
    <property type="entry name" value="ABC_KpsT_Wzt"/>
    <property type="match status" value="1"/>
</dbReference>
<dbReference type="PANTHER" id="PTHR46743:SF2">
    <property type="entry name" value="TEICHOIC ACIDS EXPORT ATP-BINDING PROTEIN TAGH"/>
    <property type="match status" value="1"/>
</dbReference>
<dbReference type="EMBL" id="LT828648">
    <property type="protein sequence ID" value="SLM49980.1"/>
    <property type="molecule type" value="Genomic_DNA"/>
</dbReference>
<organism evidence="6 7">
    <name type="scientific">Nitrospira japonica</name>
    <dbReference type="NCBI Taxonomy" id="1325564"/>
    <lineage>
        <taxon>Bacteria</taxon>
        <taxon>Pseudomonadati</taxon>
        <taxon>Nitrospirota</taxon>
        <taxon>Nitrospiria</taxon>
        <taxon>Nitrospirales</taxon>
        <taxon>Nitrospiraceae</taxon>
        <taxon>Nitrospira</taxon>
    </lineage>
</organism>
<evidence type="ECO:0000259" key="5">
    <source>
        <dbReference type="PROSITE" id="PS50893"/>
    </source>
</evidence>
<dbReference type="CDD" id="cd10147">
    <property type="entry name" value="Wzt_C-like"/>
    <property type="match status" value="1"/>
</dbReference>
<dbReference type="GO" id="GO:0140359">
    <property type="term" value="F:ABC-type transporter activity"/>
    <property type="evidence" value="ECO:0007669"/>
    <property type="project" value="InterPro"/>
</dbReference>
<dbReference type="InterPro" id="IPR029439">
    <property type="entry name" value="Wzt_C"/>
</dbReference>
<name>A0A1W1IAG1_9BACT</name>
<protein>
    <submittedName>
        <fullName evidence="6">ABC transporter related protein</fullName>
    </submittedName>
</protein>
<evidence type="ECO:0000256" key="4">
    <source>
        <dbReference type="ARBA" id="ARBA00022840"/>
    </source>
</evidence>
<keyword evidence="4" id="KW-0067">ATP-binding</keyword>
<dbReference type="Pfam" id="PF00005">
    <property type="entry name" value="ABC_tran"/>
    <property type="match status" value="1"/>
</dbReference>
<feature type="domain" description="ABC transporter" evidence="5">
    <location>
        <begin position="42"/>
        <end position="267"/>
    </location>
</feature>
<dbReference type="GO" id="GO:0016020">
    <property type="term" value="C:membrane"/>
    <property type="evidence" value="ECO:0007669"/>
    <property type="project" value="InterPro"/>
</dbReference>
<keyword evidence="3" id="KW-0547">Nucleotide-binding</keyword>
<accession>A0A1W1IAG1</accession>
<evidence type="ECO:0000313" key="6">
    <source>
        <dbReference type="EMBL" id="SLM49980.1"/>
    </source>
</evidence>
<proteinExistence type="inferred from homology"/>
<dbReference type="AlphaFoldDB" id="A0A1W1IAG1"/>
<dbReference type="OrthoDB" id="9801987at2"/>
<dbReference type="InterPro" id="IPR050683">
    <property type="entry name" value="Bact_Polysacc_Export_ATP-bd"/>
</dbReference>
<dbReference type="KEGG" id="nja:NSJP_3813"/>
<dbReference type="InterPro" id="IPR027417">
    <property type="entry name" value="P-loop_NTPase"/>
</dbReference>
<dbReference type="Gene3D" id="2.70.50.60">
    <property type="entry name" value="abc- transporter (atp binding component) like domain"/>
    <property type="match status" value="1"/>
</dbReference>
<dbReference type="Proteomes" id="UP000192042">
    <property type="component" value="Chromosome I"/>
</dbReference>
<dbReference type="PANTHER" id="PTHR46743">
    <property type="entry name" value="TEICHOIC ACIDS EXPORT ATP-BINDING PROTEIN TAGH"/>
    <property type="match status" value="1"/>
</dbReference>
<dbReference type="SUPFAM" id="SSF52540">
    <property type="entry name" value="P-loop containing nucleoside triphosphate hydrolases"/>
    <property type="match status" value="1"/>
</dbReference>
<dbReference type="PROSITE" id="PS50893">
    <property type="entry name" value="ABC_TRANSPORTER_2"/>
    <property type="match status" value="1"/>
</dbReference>
<dbReference type="InterPro" id="IPR015860">
    <property type="entry name" value="ABC_transpr_TagH-like"/>
</dbReference>
<evidence type="ECO:0000256" key="3">
    <source>
        <dbReference type="ARBA" id="ARBA00022741"/>
    </source>
</evidence>
<comment type="similarity">
    <text evidence="1">Belongs to the ABC transporter superfamily.</text>
</comment>
<keyword evidence="2" id="KW-0813">Transport</keyword>
<dbReference type="InterPro" id="IPR003439">
    <property type="entry name" value="ABC_transporter-like_ATP-bd"/>
</dbReference>
<dbReference type="RefSeq" id="WP_080888147.1">
    <property type="nucleotide sequence ID" value="NZ_LT828648.1"/>
</dbReference>
<evidence type="ECO:0000256" key="2">
    <source>
        <dbReference type="ARBA" id="ARBA00022448"/>
    </source>
</evidence>
<dbReference type="Gene3D" id="3.40.50.300">
    <property type="entry name" value="P-loop containing nucleotide triphosphate hydrolases"/>
    <property type="match status" value="1"/>
</dbReference>
<keyword evidence="7" id="KW-1185">Reference proteome</keyword>
<gene>
    <name evidence="6" type="ORF">NSJP_3813</name>
</gene>
<dbReference type="STRING" id="1325564.NSJP_3813"/>
<sequence>MGVIAIKAEALSKQYRLGSAAQSYQSLRDVIMQVATYPLRTVRGLGNGRLKGSGDPEPSLWAAKDISFEIQHGEIVGIIGRNGAGKSTLLKLLSRITEPSSGWVELRGRIGTLLEVGTGFHPELTGRENVFLNGAILGMGMTEIRRKFDDIVTFAEVEKFIDTPVKHYSTGMAVRLGFSVAAHLEPDILLIDEVLAVGDAGFQKKCLGTMGALREKGRTVLFVSHNLAAIENHCSRTIWIDEGRIREDGRTSDVVKKYLASFGSEQDAYKDLRTMERQKAGGAIRYTGLEFLNGHSGQEIVRTGERMALRLHYTVTEPVSYPYFGVEIYNELGTMIASLNTWSSGYEVPLLSPGDGFIDLEVDSLTLMPSQYYLSVWLAGVGPRWHDKIDRCASFDVEARDYYGSGRGVERKFGLVVFPCRWGPLGDGHEHTNELETQVSNTDCQPDILK</sequence>
<reference evidence="6 7" key="1">
    <citation type="submission" date="2017-03" db="EMBL/GenBank/DDBJ databases">
        <authorList>
            <person name="Afonso C.L."/>
            <person name="Miller P.J."/>
            <person name="Scott M.A."/>
            <person name="Spackman E."/>
            <person name="Goraichik I."/>
            <person name="Dimitrov K.M."/>
            <person name="Suarez D.L."/>
            <person name="Swayne D.E."/>
        </authorList>
    </citation>
    <scope>NUCLEOTIDE SEQUENCE [LARGE SCALE GENOMIC DNA]</scope>
    <source>
        <strain evidence="6">Genome sequencing of Nitrospira japonica strain NJ11</strain>
    </source>
</reference>
<evidence type="ECO:0000256" key="1">
    <source>
        <dbReference type="ARBA" id="ARBA00005417"/>
    </source>
</evidence>
<dbReference type="Pfam" id="PF14524">
    <property type="entry name" value="Wzt_C"/>
    <property type="match status" value="1"/>
</dbReference>
<dbReference type="SMART" id="SM00382">
    <property type="entry name" value="AAA"/>
    <property type="match status" value="1"/>
</dbReference>
<dbReference type="GO" id="GO:0016887">
    <property type="term" value="F:ATP hydrolysis activity"/>
    <property type="evidence" value="ECO:0007669"/>
    <property type="project" value="InterPro"/>
</dbReference>
<dbReference type="InterPro" id="IPR003593">
    <property type="entry name" value="AAA+_ATPase"/>
</dbReference>
<dbReference type="GO" id="GO:0005524">
    <property type="term" value="F:ATP binding"/>
    <property type="evidence" value="ECO:0007669"/>
    <property type="project" value="UniProtKB-KW"/>
</dbReference>
<evidence type="ECO:0000313" key="7">
    <source>
        <dbReference type="Proteomes" id="UP000192042"/>
    </source>
</evidence>